<gene>
    <name evidence="12" type="ORF">KP79_PYT02324</name>
</gene>
<sequence>MDNTWPWLIFTVLIFVVSLIYIALKRPASSFPSSRKASVLVVVGSGGHTREILTLMSGLGEHYTPRYYVMATTDTMSEGKIQDFESKKGKDNSENFKIYKIPRSREVKQSWITTVLSTLQAMLVCFPLVFRLRPNIILCNGPGTCIPLCTAGFLLKILTLGKTQIIYVESVCRVETLSMSARLLYYVADDIFVQWDRLQKRYPRSKYIGRLV</sequence>
<evidence type="ECO:0000256" key="1">
    <source>
        <dbReference type="ARBA" id="ARBA00004389"/>
    </source>
</evidence>
<evidence type="ECO:0000256" key="9">
    <source>
        <dbReference type="ARBA" id="ARBA00067533"/>
    </source>
</evidence>
<keyword evidence="6 11" id="KW-1133">Transmembrane helix</keyword>
<evidence type="ECO:0000256" key="10">
    <source>
        <dbReference type="ARBA" id="ARBA00075041"/>
    </source>
</evidence>
<dbReference type="PANTHER" id="PTHR12154">
    <property type="entry name" value="GLYCOSYL TRANSFERASE-RELATED"/>
    <property type="match status" value="1"/>
</dbReference>
<name>A0A210PRM2_MIZYE</name>
<feature type="transmembrane region" description="Helical" evidence="11">
    <location>
        <begin position="6"/>
        <end position="24"/>
    </location>
</feature>
<comment type="caution">
    <text evidence="12">The sequence shown here is derived from an EMBL/GenBank/DDBJ whole genome shotgun (WGS) entry which is preliminary data.</text>
</comment>
<evidence type="ECO:0000256" key="8">
    <source>
        <dbReference type="ARBA" id="ARBA00063014"/>
    </source>
</evidence>
<reference evidence="12 13" key="1">
    <citation type="journal article" date="2017" name="Nat. Ecol. Evol.">
        <title>Scallop genome provides insights into evolution of bilaterian karyotype and development.</title>
        <authorList>
            <person name="Wang S."/>
            <person name="Zhang J."/>
            <person name="Jiao W."/>
            <person name="Li J."/>
            <person name="Xun X."/>
            <person name="Sun Y."/>
            <person name="Guo X."/>
            <person name="Huan P."/>
            <person name="Dong B."/>
            <person name="Zhang L."/>
            <person name="Hu X."/>
            <person name="Sun X."/>
            <person name="Wang J."/>
            <person name="Zhao C."/>
            <person name="Wang Y."/>
            <person name="Wang D."/>
            <person name="Huang X."/>
            <person name="Wang R."/>
            <person name="Lv J."/>
            <person name="Li Y."/>
            <person name="Zhang Z."/>
            <person name="Liu B."/>
            <person name="Lu W."/>
            <person name="Hui Y."/>
            <person name="Liang J."/>
            <person name="Zhou Z."/>
            <person name="Hou R."/>
            <person name="Li X."/>
            <person name="Liu Y."/>
            <person name="Li H."/>
            <person name="Ning X."/>
            <person name="Lin Y."/>
            <person name="Zhao L."/>
            <person name="Xing Q."/>
            <person name="Dou J."/>
            <person name="Li Y."/>
            <person name="Mao J."/>
            <person name="Guo H."/>
            <person name="Dou H."/>
            <person name="Li T."/>
            <person name="Mu C."/>
            <person name="Jiang W."/>
            <person name="Fu Q."/>
            <person name="Fu X."/>
            <person name="Miao Y."/>
            <person name="Liu J."/>
            <person name="Yu Q."/>
            <person name="Li R."/>
            <person name="Liao H."/>
            <person name="Li X."/>
            <person name="Kong Y."/>
            <person name="Jiang Z."/>
            <person name="Chourrout D."/>
            <person name="Li R."/>
            <person name="Bao Z."/>
        </authorList>
    </citation>
    <scope>NUCLEOTIDE SEQUENCE [LARGE SCALE GENOMIC DNA]</scope>
    <source>
        <strain evidence="12 13">PY_sf001</strain>
    </source>
</reference>
<evidence type="ECO:0000256" key="11">
    <source>
        <dbReference type="SAM" id="Phobius"/>
    </source>
</evidence>
<protein>
    <recommendedName>
        <fullName evidence="3">UDP-N-acetylglucosamine transferase subunit ALG14</fullName>
    </recommendedName>
    <alternativeName>
        <fullName evidence="10">Asparagine-linked glycosylation 14 homolog</fullName>
    </alternativeName>
    <alternativeName>
        <fullName evidence="9">UDP-N-acetylglucosamine transferase subunit alg14</fullName>
    </alternativeName>
</protein>
<proteinExistence type="inferred from homology"/>
<keyword evidence="12" id="KW-0808">Transferase</keyword>
<dbReference type="STRING" id="6573.A0A210PRM2"/>
<dbReference type="GO" id="GO:0043541">
    <property type="term" value="C:UDP-N-acetylglucosamine transferase complex"/>
    <property type="evidence" value="ECO:0007669"/>
    <property type="project" value="TreeGrafter"/>
</dbReference>
<dbReference type="PANTHER" id="PTHR12154:SF4">
    <property type="entry name" value="UDP-N-ACETYLGLUCOSAMINE TRANSFERASE SUBUNIT ALG14 HOMOLOG"/>
    <property type="match status" value="1"/>
</dbReference>
<evidence type="ECO:0000256" key="4">
    <source>
        <dbReference type="ARBA" id="ARBA00022692"/>
    </source>
</evidence>
<dbReference type="AlphaFoldDB" id="A0A210PRM2"/>
<dbReference type="Gene3D" id="3.40.50.2000">
    <property type="entry name" value="Glycogen Phosphorylase B"/>
    <property type="match status" value="1"/>
</dbReference>
<keyword evidence="13" id="KW-1185">Reference proteome</keyword>
<dbReference type="InterPro" id="IPR013969">
    <property type="entry name" value="Oligosacch_biosynth_Alg14"/>
</dbReference>
<keyword evidence="7 11" id="KW-0472">Membrane</keyword>
<dbReference type="OrthoDB" id="17098at2759"/>
<dbReference type="GO" id="GO:0006488">
    <property type="term" value="P:dolichol-linked oligosaccharide biosynthetic process"/>
    <property type="evidence" value="ECO:0007669"/>
    <property type="project" value="InterPro"/>
</dbReference>
<feature type="transmembrane region" description="Helical" evidence="11">
    <location>
        <begin position="110"/>
        <end position="130"/>
    </location>
</feature>
<evidence type="ECO:0000256" key="3">
    <source>
        <dbReference type="ARBA" id="ARBA00017467"/>
    </source>
</evidence>
<evidence type="ECO:0000313" key="12">
    <source>
        <dbReference type="EMBL" id="OWF39128.1"/>
    </source>
</evidence>
<evidence type="ECO:0000256" key="6">
    <source>
        <dbReference type="ARBA" id="ARBA00022989"/>
    </source>
</evidence>
<comment type="subcellular location">
    <subcellularLocation>
        <location evidence="1">Endoplasmic reticulum membrane</location>
        <topology evidence="1">Single-pass membrane protein</topology>
    </subcellularLocation>
</comment>
<comment type="similarity">
    <text evidence="2">Belongs to the ALG14 family.</text>
</comment>
<dbReference type="Pfam" id="PF08660">
    <property type="entry name" value="Alg14"/>
    <property type="match status" value="1"/>
</dbReference>
<evidence type="ECO:0000256" key="5">
    <source>
        <dbReference type="ARBA" id="ARBA00022824"/>
    </source>
</evidence>
<organism evidence="12 13">
    <name type="scientific">Mizuhopecten yessoensis</name>
    <name type="common">Japanese scallop</name>
    <name type="synonym">Patinopecten yessoensis</name>
    <dbReference type="NCBI Taxonomy" id="6573"/>
    <lineage>
        <taxon>Eukaryota</taxon>
        <taxon>Metazoa</taxon>
        <taxon>Spiralia</taxon>
        <taxon>Lophotrochozoa</taxon>
        <taxon>Mollusca</taxon>
        <taxon>Bivalvia</taxon>
        <taxon>Autobranchia</taxon>
        <taxon>Pteriomorphia</taxon>
        <taxon>Pectinida</taxon>
        <taxon>Pectinoidea</taxon>
        <taxon>Pectinidae</taxon>
        <taxon>Mizuhopecten</taxon>
    </lineage>
</organism>
<dbReference type="GO" id="GO:0004577">
    <property type="term" value="F:N-acetylglucosaminyldiphosphodolichol N-acetylglucosaminyltransferase activity"/>
    <property type="evidence" value="ECO:0007669"/>
    <property type="project" value="TreeGrafter"/>
</dbReference>
<dbReference type="FunFam" id="3.40.50.2000:FF:000098">
    <property type="entry name" value="UDP-N-acetylglucosamine transferase subunit ALG14 homolog"/>
    <property type="match status" value="1"/>
</dbReference>
<keyword evidence="5" id="KW-0256">Endoplasmic reticulum</keyword>
<evidence type="ECO:0000313" key="13">
    <source>
        <dbReference type="Proteomes" id="UP000242188"/>
    </source>
</evidence>
<accession>A0A210PRM2</accession>
<evidence type="ECO:0000256" key="2">
    <source>
        <dbReference type="ARBA" id="ARBA00009731"/>
    </source>
</evidence>
<keyword evidence="4 11" id="KW-0812">Transmembrane</keyword>
<evidence type="ECO:0000256" key="7">
    <source>
        <dbReference type="ARBA" id="ARBA00023136"/>
    </source>
</evidence>
<dbReference type="EMBL" id="NEDP02005542">
    <property type="protein sequence ID" value="OWF39128.1"/>
    <property type="molecule type" value="Genomic_DNA"/>
</dbReference>
<dbReference type="Proteomes" id="UP000242188">
    <property type="component" value="Unassembled WGS sequence"/>
</dbReference>
<comment type="subunit">
    <text evidence="8">Forms with ALG13 the active heterodimeric UDP-N-acetylglucosamine transferase complex.</text>
</comment>